<evidence type="ECO:0000313" key="2">
    <source>
        <dbReference type="EMBL" id="KAK7025292.1"/>
    </source>
</evidence>
<evidence type="ECO:0000313" key="3">
    <source>
        <dbReference type="Proteomes" id="UP001362999"/>
    </source>
</evidence>
<proteinExistence type="predicted"/>
<dbReference type="AlphaFoldDB" id="A0AAW0BH97"/>
<reference evidence="2 3" key="1">
    <citation type="journal article" date="2024" name="J Genomics">
        <title>Draft genome sequencing and assembly of Favolaschia claudopus CIRM-BRFM 2984 isolated from oak limbs.</title>
        <authorList>
            <person name="Navarro D."/>
            <person name="Drula E."/>
            <person name="Chaduli D."/>
            <person name="Cazenave R."/>
            <person name="Ahrendt S."/>
            <person name="Wang J."/>
            <person name="Lipzen A."/>
            <person name="Daum C."/>
            <person name="Barry K."/>
            <person name="Grigoriev I.V."/>
            <person name="Favel A."/>
            <person name="Rosso M.N."/>
            <person name="Martin F."/>
        </authorList>
    </citation>
    <scope>NUCLEOTIDE SEQUENCE [LARGE SCALE GENOMIC DNA]</scope>
    <source>
        <strain evidence="2 3">CIRM-BRFM 2984</strain>
    </source>
</reference>
<feature type="compositionally biased region" description="Polar residues" evidence="1">
    <location>
        <begin position="106"/>
        <end position="123"/>
    </location>
</feature>
<comment type="caution">
    <text evidence="2">The sequence shown here is derived from an EMBL/GenBank/DDBJ whole genome shotgun (WGS) entry which is preliminary data.</text>
</comment>
<organism evidence="2 3">
    <name type="scientific">Favolaschia claudopus</name>
    <dbReference type="NCBI Taxonomy" id="2862362"/>
    <lineage>
        <taxon>Eukaryota</taxon>
        <taxon>Fungi</taxon>
        <taxon>Dikarya</taxon>
        <taxon>Basidiomycota</taxon>
        <taxon>Agaricomycotina</taxon>
        <taxon>Agaricomycetes</taxon>
        <taxon>Agaricomycetidae</taxon>
        <taxon>Agaricales</taxon>
        <taxon>Marasmiineae</taxon>
        <taxon>Mycenaceae</taxon>
        <taxon>Favolaschia</taxon>
    </lineage>
</organism>
<dbReference type="Proteomes" id="UP001362999">
    <property type="component" value="Unassembled WGS sequence"/>
</dbReference>
<gene>
    <name evidence="2" type="ORF">R3P38DRAFT_2779185</name>
</gene>
<name>A0AAW0BH97_9AGAR</name>
<feature type="compositionally biased region" description="Polar residues" evidence="1">
    <location>
        <begin position="138"/>
        <end position="164"/>
    </location>
</feature>
<protein>
    <submittedName>
        <fullName evidence="2">Uncharacterized protein</fullName>
    </submittedName>
</protein>
<dbReference type="EMBL" id="JAWWNJ010000034">
    <property type="protein sequence ID" value="KAK7025292.1"/>
    <property type="molecule type" value="Genomic_DNA"/>
</dbReference>
<feature type="compositionally biased region" description="Basic and acidic residues" evidence="1">
    <location>
        <begin position="127"/>
        <end position="136"/>
    </location>
</feature>
<evidence type="ECO:0000256" key="1">
    <source>
        <dbReference type="SAM" id="MobiDB-lite"/>
    </source>
</evidence>
<keyword evidence="3" id="KW-1185">Reference proteome</keyword>
<feature type="region of interest" description="Disordered" evidence="1">
    <location>
        <begin position="1"/>
        <end position="25"/>
    </location>
</feature>
<feature type="region of interest" description="Disordered" evidence="1">
    <location>
        <begin position="84"/>
        <end position="165"/>
    </location>
</feature>
<feature type="compositionally biased region" description="Basic and acidic residues" evidence="1">
    <location>
        <begin position="87"/>
        <end position="102"/>
    </location>
</feature>
<sequence>MTRPLAPSATPEAKTRRPGKASHEVRSVVQRLRSSSAALAFADGGDENELTFRFQSLPRYQAALISEGFLRPRCEFHRPDSVFASTDSREDEGVRRRAESCEARLASTTNSDDSVPNPRSTGSGDAAADRAEDPKSRTVISPPNLSNDDFAQEGRSGTQNSRQSKVLRKTFVLRRRFRVRSKQASALRLDHPRLDYERIVSHRAGKAAGDEYVSPNDSATGDGVQRGLLFHSFAKGTPRHCQRIQEVDAAKYLLKLTLRVNLKANRPRHCRKEETPFNAANSNMMRRLHRPSWRAMVQDGINGSVVDEGEGQECGADNASEVIVWVECEVECASSSTSFLLDEVINTEFGAVKRLGTGSFLRRSSGREEAIRRFSESKMFCCEIQVVIHAENNVGERNGKIWMEHKTTIGQNDVRRLEKVLSEVGGGILKR</sequence>
<accession>A0AAW0BH97</accession>